<evidence type="ECO:0000313" key="3">
    <source>
        <dbReference type="Proteomes" id="UP001215280"/>
    </source>
</evidence>
<proteinExistence type="predicted"/>
<gene>
    <name evidence="2" type="ORF">DFH07DRAFT_771484</name>
</gene>
<comment type="caution">
    <text evidence="2">The sequence shown here is derived from an EMBL/GenBank/DDBJ whole genome shotgun (WGS) entry which is preliminary data.</text>
</comment>
<dbReference type="InterPro" id="IPR020806">
    <property type="entry name" value="PKS_PP-bd"/>
</dbReference>
<dbReference type="Pfam" id="PF23562">
    <property type="entry name" value="AMP-binding_C_3"/>
    <property type="match status" value="1"/>
</dbReference>
<reference evidence="2" key="1">
    <citation type="submission" date="2023-03" db="EMBL/GenBank/DDBJ databases">
        <title>Massive genome expansion in bonnet fungi (Mycena s.s.) driven by repeated elements and novel gene families across ecological guilds.</title>
        <authorList>
            <consortium name="Lawrence Berkeley National Laboratory"/>
            <person name="Harder C.B."/>
            <person name="Miyauchi S."/>
            <person name="Viragh M."/>
            <person name="Kuo A."/>
            <person name="Thoen E."/>
            <person name="Andreopoulos B."/>
            <person name="Lu D."/>
            <person name="Skrede I."/>
            <person name="Drula E."/>
            <person name="Henrissat B."/>
            <person name="Morin E."/>
            <person name="Kohler A."/>
            <person name="Barry K."/>
            <person name="LaButti K."/>
            <person name="Morin E."/>
            <person name="Salamov A."/>
            <person name="Lipzen A."/>
            <person name="Mereny Z."/>
            <person name="Hegedus B."/>
            <person name="Baldrian P."/>
            <person name="Stursova M."/>
            <person name="Weitz H."/>
            <person name="Taylor A."/>
            <person name="Grigoriev I.V."/>
            <person name="Nagy L.G."/>
            <person name="Martin F."/>
            <person name="Kauserud H."/>
        </authorList>
    </citation>
    <scope>NUCLEOTIDE SEQUENCE</scope>
    <source>
        <strain evidence="2">CBHHK188m</strain>
    </source>
</reference>
<name>A0AAD7JCN5_9AGAR</name>
<dbReference type="Gene3D" id="3.40.50.720">
    <property type="entry name" value="NAD(P)-binding Rossmann-like Domain"/>
    <property type="match status" value="1"/>
</dbReference>
<accession>A0AAD7JCN5</accession>
<feature type="domain" description="Polyketide synthase-like phosphopantetheine-binding" evidence="1">
    <location>
        <begin position="97"/>
        <end position="182"/>
    </location>
</feature>
<dbReference type="SMART" id="SM00823">
    <property type="entry name" value="PKS_PP"/>
    <property type="match status" value="1"/>
</dbReference>
<evidence type="ECO:0000313" key="2">
    <source>
        <dbReference type="EMBL" id="KAJ7761623.1"/>
    </source>
</evidence>
<dbReference type="GO" id="GO:0031177">
    <property type="term" value="F:phosphopantetheine binding"/>
    <property type="evidence" value="ECO:0007669"/>
    <property type="project" value="InterPro"/>
</dbReference>
<dbReference type="EMBL" id="JARJLG010000045">
    <property type="protein sequence ID" value="KAJ7761623.1"/>
    <property type="molecule type" value="Genomic_DNA"/>
</dbReference>
<evidence type="ECO:0000259" key="1">
    <source>
        <dbReference type="SMART" id="SM00823"/>
    </source>
</evidence>
<sequence>MLVQSINPILNGGIPELDLCRPVIAEADENSPAFARIYKEMILATRPGKPMIWAPKGTMVRKATIALYTEDIEALYNLIEDSRDAAGEVEPPASWTPRDIKPLLIAHARLRADREIRGDQNLFEQGFDSLSVTFLRHCVVGALRNATLEAGAKAELELKIPQNFVYAHPSIEQLAGAIARIVSGEPELTDTRKKAILERMIAKYGQGDPPTVPDPDSDSCRSSIAGITSARLDQLWRNSFTLADESDSGSGVVDTSPGFEVVIHDMATISSRGAVILLSGSMGALGSHILEMLLGESFVMLVSAFNRRGRTQLCEHQREAFVERGPDGKLLSLETLVYLEGEADLGLPAEVLNAVMGGMNAEEVQLDPSVALDTVKENSRSIWSPGEFLPNRPNLWVYRKWGLVDHGPGACHSEIQRLHPVPWRRSLQRLLLIPSLMQPYTEYPAFAINLVHPHPIVFSSTANVAGLPLIPFEEWVERLQTCSAHASGADIEIIPGIKLLDFFAMVVSGEGDVFNCQSTRSQ</sequence>
<dbReference type="AlphaFoldDB" id="A0AAD7JCN5"/>
<protein>
    <recommendedName>
        <fullName evidence="1">Polyketide synthase-like phosphopantetheine-binding domain-containing protein</fullName>
    </recommendedName>
</protein>
<dbReference type="Proteomes" id="UP001215280">
    <property type="component" value="Unassembled WGS sequence"/>
</dbReference>
<keyword evidence="3" id="KW-1185">Reference proteome</keyword>
<organism evidence="2 3">
    <name type="scientific">Mycena maculata</name>
    <dbReference type="NCBI Taxonomy" id="230809"/>
    <lineage>
        <taxon>Eukaryota</taxon>
        <taxon>Fungi</taxon>
        <taxon>Dikarya</taxon>
        <taxon>Basidiomycota</taxon>
        <taxon>Agaricomycotina</taxon>
        <taxon>Agaricomycetes</taxon>
        <taxon>Agaricomycetidae</taxon>
        <taxon>Agaricales</taxon>
        <taxon>Marasmiineae</taxon>
        <taxon>Mycenaceae</taxon>
        <taxon>Mycena</taxon>
    </lineage>
</organism>